<dbReference type="Proteomes" id="UP000008068">
    <property type="component" value="Unassembled WGS sequence"/>
</dbReference>
<sequence length="192" mass="20306">MDPPTPAPIHHHNQMRVSPATFPSPAEPNSSKKQIKAEPASPPSTPPPAMVTSSTVQAGHQSLLKTSSAPSPTPPAVVQSYGAPNHSQNQTMPLPTMVPPCMGLSNFQYPIIMAPLFIVAHPGQNFAMNQHWNPYGMWNTHQIGGGAPVPQPPQWNMIQGAAPFGQPGSPLFNGAGPSSQQGPNGANFFLRC</sequence>
<dbReference type="HOGENOM" id="CLU_096197_0_0_1"/>
<evidence type="ECO:0000313" key="3">
    <source>
        <dbReference type="Proteomes" id="UP000008068"/>
    </source>
</evidence>
<name>G0NDG5_CAEBE</name>
<protein>
    <submittedName>
        <fullName evidence="2">Uncharacterized protein</fullName>
    </submittedName>
</protein>
<dbReference type="EMBL" id="GL379867">
    <property type="protein sequence ID" value="EGT58301.1"/>
    <property type="molecule type" value="Genomic_DNA"/>
</dbReference>
<evidence type="ECO:0000256" key="1">
    <source>
        <dbReference type="SAM" id="MobiDB-lite"/>
    </source>
</evidence>
<dbReference type="AlphaFoldDB" id="G0NDG5"/>
<organism evidence="3">
    <name type="scientific">Caenorhabditis brenneri</name>
    <name type="common">Nematode worm</name>
    <dbReference type="NCBI Taxonomy" id="135651"/>
    <lineage>
        <taxon>Eukaryota</taxon>
        <taxon>Metazoa</taxon>
        <taxon>Ecdysozoa</taxon>
        <taxon>Nematoda</taxon>
        <taxon>Chromadorea</taxon>
        <taxon>Rhabditida</taxon>
        <taxon>Rhabditina</taxon>
        <taxon>Rhabditomorpha</taxon>
        <taxon>Rhabditoidea</taxon>
        <taxon>Rhabditidae</taxon>
        <taxon>Peloderinae</taxon>
        <taxon>Caenorhabditis</taxon>
    </lineage>
</organism>
<accession>G0NDG5</accession>
<keyword evidence="3" id="KW-1185">Reference proteome</keyword>
<dbReference type="InParanoid" id="G0NDG5"/>
<proteinExistence type="predicted"/>
<evidence type="ECO:0000313" key="2">
    <source>
        <dbReference type="EMBL" id="EGT58301.1"/>
    </source>
</evidence>
<feature type="compositionally biased region" description="Pro residues" evidence="1">
    <location>
        <begin position="40"/>
        <end position="49"/>
    </location>
</feature>
<gene>
    <name evidence="2" type="ORF">CAEBREN_24161</name>
</gene>
<feature type="region of interest" description="Disordered" evidence="1">
    <location>
        <begin position="1"/>
        <end position="92"/>
    </location>
</feature>
<reference evidence="3" key="1">
    <citation type="submission" date="2011-07" db="EMBL/GenBank/DDBJ databases">
        <authorList>
            <consortium name="Caenorhabditis brenneri Sequencing and Analysis Consortium"/>
            <person name="Wilson R.K."/>
        </authorList>
    </citation>
    <scope>NUCLEOTIDE SEQUENCE [LARGE SCALE GENOMIC DNA]</scope>
    <source>
        <strain evidence="3">PB2801</strain>
    </source>
</reference>